<sequence>MFGGLILVLLFFVLIIVVIILIISIIISKNKLRTTFKINIGILIFVLLFFFIWFPVKENTVLKLKNGYLVEIEDFEHTAYYLTNVGYLEGLKKEKNNWIGYINKIEELPSDIFYLAGYDELTEKERKKIDEKSGYFIINSKEKYLI</sequence>
<name>C9N0V6_9FUSO</name>
<dbReference type="AlphaFoldDB" id="C9N0V6"/>
<evidence type="ECO:0000313" key="3">
    <source>
        <dbReference type="Proteomes" id="UP000006233"/>
    </source>
</evidence>
<proteinExistence type="predicted"/>
<gene>
    <name evidence="2" type="ORF">GCWU000323_02472</name>
</gene>
<accession>C9N0V6</accession>
<feature type="transmembrane region" description="Helical" evidence="1">
    <location>
        <begin position="38"/>
        <end position="56"/>
    </location>
</feature>
<keyword evidence="1" id="KW-0472">Membrane</keyword>
<protein>
    <submittedName>
        <fullName evidence="2">Uncharacterized protein</fullName>
    </submittedName>
</protein>
<keyword evidence="1" id="KW-1133">Transmembrane helix</keyword>
<comment type="caution">
    <text evidence="2">The sequence shown here is derived from an EMBL/GenBank/DDBJ whole genome shotgun (WGS) entry which is preliminary data.</text>
</comment>
<dbReference type="STRING" id="634994.GCWU000323_02472"/>
<evidence type="ECO:0000313" key="2">
    <source>
        <dbReference type="EMBL" id="EEX73793.1"/>
    </source>
</evidence>
<dbReference type="RefSeq" id="WP_006805764.1">
    <property type="nucleotide sequence ID" value="NZ_GG700633.1"/>
</dbReference>
<organism evidence="2 3">
    <name type="scientific">Leptotrichia hofstadii F0254</name>
    <dbReference type="NCBI Taxonomy" id="634994"/>
    <lineage>
        <taxon>Bacteria</taxon>
        <taxon>Fusobacteriati</taxon>
        <taxon>Fusobacteriota</taxon>
        <taxon>Fusobacteriia</taxon>
        <taxon>Fusobacteriales</taxon>
        <taxon>Leptotrichiaceae</taxon>
        <taxon>Leptotrichia</taxon>
    </lineage>
</organism>
<evidence type="ECO:0000256" key="1">
    <source>
        <dbReference type="SAM" id="Phobius"/>
    </source>
</evidence>
<dbReference type="HOGENOM" id="CLU_1775122_0_0_0"/>
<reference evidence="2 3" key="1">
    <citation type="submission" date="2009-09" db="EMBL/GenBank/DDBJ databases">
        <authorList>
            <person name="Weinstock G."/>
            <person name="Sodergren E."/>
            <person name="Clifton S."/>
            <person name="Fulton L."/>
            <person name="Fulton B."/>
            <person name="Courtney L."/>
            <person name="Fronick C."/>
            <person name="Harrison M."/>
            <person name="Strong C."/>
            <person name="Farmer C."/>
            <person name="Delahaunty K."/>
            <person name="Markovic C."/>
            <person name="Hall O."/>
            <person name="Minx P."/>
            <person name="Tomlinson C."/>
            <person name="Mitreva M."/>
            <person name="Nelson J."/>
            <person name="Hou S."/>
            <person name="Wollam A."/>
            <person name="Pepin K.H."/>
            <person name="Johnson M."/>
            <person name="Bhonagiri V."/>
            <person name="Nash W.E."/>
            <person name="Warren W."/>
            <person name="Chinwalla A."/>
            <person name="Mardis E.R."/>
            <person name="Wilson R.K."/>
        </authorList>
    </citation>
    <scope>NUCLEOTIDE SEQUENCE [LARGE SCALE GENOMIC DNA]</scope>
    <source>
        <strain evidence="2 3">F0254</strain>
    </source>
</reference>
<keyword evidence="1" id="KW-0812">Transmembrane</keyword>
<dbReference type="EMBL" id="ACVB02000026">
    <property type="protein sequence ID" value="EEX73793.1"/>
    <property type="molecule type" value="Genomic_DNA"/>
</dbReference>
<dbReference type="Proteomes" id="UP000006233">
    <property type="component" value="Unassembled WGS sequence"/>
</dbReference>
<feature type="transmembrane region" description="Helical" evidence="1">
    <location>
        <begin position="6"/>
        <end position="26"/>
    </location>
</feature>